<feature type="coiled-coil region" evidence="5">
    <location>
        <begin position="68"/>
        <end position="95"/>
    </location>
</feature>
<dbReference type="InterPro" id="IPR036388">
    <property type="entry name" value="WH-like_DNA-bd_sf"/>
</dbReference>
<dbReference type="RefSeq" id="WP_066410488.1">
    <property type="nucleotide sequence ID" value="NZ_FKBS01000014.1"/>
</dbReference>
<dbReference type="Pfam" id="PF03466">
    <property type="entry name" value="LysR_substrate"/>
    <property type="match status" value="1"/>
</dbReference>
<reference evidence="7 8" key="1">
    <citation type="submission" date="2016-03" db="EMBL/GenBank/DDBJ databases">
        <authorList>
            <consortium name="Pathogen Informatics"/>
        </authorList>
    </citation>
    <scope>NUCLEOTIDE SEQUENCE [LARGE SCALE GENOMIC DNA]</scope>
    <source>
        <strain evidence="7 8">NCTC13364</strain>
    </source>
</reference>
<evidence type="ECO:0000256" key="3">
    <source>
        <dbReference type="ARBA" id="ARBA00023125"/>
    </source>
</evidence>
<sequence>MDLNRLLTLRELARCGTMAAAAESLHLSPSAISQQIAQFELELDTTLTERRGRGVALTPAGEALVRHAERIMGIMDEARSELAQLRHDIAGELRVAAFPSVAVAVLANAVQALRQAHPRLNVVVQEMEPQEGLSALGAWHTDVAIIDDLAADPSGRHDAYELLPLAQDAMHILVPAGHPLAQRPFLRVADLRNESWALDSTYSSFGEFIGNLCRRAGFEPRINAHCTGFEMVAAMVASGCSVSIASGMRMAKLLPGIKAMKMRPEIQRKILLAYRKGERDHPAIQACLESLKQSAAGAIARISTNQGKG</sequence>
<evidence type="ECO:0000313" key="7">
    <source>
        <dbReference type="EMBL" id="SAI19498.1"/>
    </source>
</evidence>
<dbReference type="SUPFAM" id="SSF53850">
    <property type="entry name" value="Periplasmic binding protein-like II"/>
    <property type="match status" value="1"/>
</dbReference>
<evidence type="ECO:0000256" key="4">
    <source>
        <dbReference type="ARBA" id="ARBA00023163"/>
    </source>
</evidence>
<dbReference type="InterPro" id="IPR036390">
    <property type="entry name" value="WH_DNA-bd_sf"/>
</dbReference>
<accession>A0A157NE70</accession>
<dbReference type="PANTHER" id="PTHR30346:SF29">
    <property type="entry name" value="LYSR SUBSTRATE-BINDING"/>
    <property type="match status" value="1"/>
</dbReference>
<protein>
    <submittedName>
        <fullName evidence="7">LysR family transcriptional regulator transcriptional regulator</fullName>
    </submittedName>
</protein>
<keyword evidence="4" id="KW-0804">Transcription</keyword>
<dbReference type="GO" id="GO:0003700">
    <property type="term" value="F:DNA-binding transcription factor activity"/>
    <property type="evidence" value="ECO:0007669"/>
    <property type="project" value="InterPro"/>
</dbReference>
<dbReference type="FunFam" id="1.10.10.10:FF:000001">
    <property type="entry name" value="LysR family transcriptional regulator"/>
    <property type="match status" value="1"/>
</dbReference>
<dbReference type="GO" id="GO:0032993">
    <property type="term" value="C:protein-DNA complex"/>
    <property type="evidence" value="ECO:0007669"/>
    <property type="project" value="TreeGrafter"/>
</dbReference>
<dbReference type="SUPFAM" id="SSF46785">
    <property type="entry name" value="Winged helix' DNA-binding domain"/>
    <property type="match status" value="1"/>
</dbReference>
<dbReference type="PROSITE" id="PS50931">
    <property type="entry name" value="HTH_LYSR"/>
    <property type="match status" value="1"/>
</dbReference>
<organism evidence="7 8">
    <name type="scientific">Bordetella ansorpii</name>
    <dbReference type="NCBI Taxonomy" id="288768"/>
    <lineage>
        <taxon>Bacteria</taxon>
        <taxon>Pseudomonadati</taxon>
        <taxon>Pseudomonadota</taxon>
        <taxon>Betaproteobacteria</taxon>
        <taxon>Burkholderiales</taxon>
        <taxon>Alcaligenaceae</taxon>
        <taxon>Bordetella</taxon>
    </lineage>
</organism>
<gene>
    <name evidence="7" type="primary">gltC_9</name>
    <name evidence="7" type="ORF">SAMEA1982600_01596</name>
</gene>
<evidence type="ECO:0000259" key="6">
    <source>
        <dbReference type="PROSITE" id="PS50931"/>
    </source>
</evidence>
<evidence type="ECO:0000256" key="2">
    <source>
        <dbReference type="ARBA" id="ARBA00023015"/>
    </source>
</evidence>
<dbReference type="Gene3D" id="1.10.10.10">
    <property type="entry name" value="Winged helix-like DNA-binding domain superfamily/Winged helix DNA-binding domain"/>
    <property type="match status" value="1"/>
</dbReference>
<dbReference type="Gene3D" id="3.40.190.10">
    <property type="entry name" value="Periplasmic binding protein-like II"/>
    <property type="match status" value="2"/>
</dbReference>
<dbReference type="PANTHER" id="PTHR30346">
    <property type="entry name" value="TRANSCRIPTIONAL DUAL REGULATOR HCAR-RELATED"/>
    <property type="match status" value="1"/>
</dbReference>
<dbReference type="InterPro" id="IPR005119">
    <property type="entry name" value="LysR_subst-bd"/>
</dbReference>
<dbReference type="OrthoDB" id="9157176at2"/>
<evidence type="ECO:0000256" key="5">
    <source>
        <dbReference type="SAM" id="Coils"/>
    </source>
</evidence>
<dbReference type="Pfam" id="PF00126">
    <property type="entry name" value="HTH_1"/>
    <property type="match status" value="1"/>
</dbReference>
<dbReference type="EMBL" id="FKBS01000014">
    <property type="protein sequence ID" value="SAI19498.1"/>
    <property type="molecule type" value="Genomic_DNA"/>
</dbReference>
<proteinExistence type="inferred from homology"/>
<evidence type="ECO:0000256" key="1">
    <source>
        <dbReference type="ARBA" id="ARBA00009437"/>
    </source>
</evidence>
<keyword evidence="2" id="KW-0805">Transcription regulation</keyword>
<dbReference type="AlphaFoldDB" id="A0A157NE70"/>
<dbReference type="Proteomes" id="UP000077037">
    <property type="component" value="Unassembled WGS sequence"/>
</dbReference>
<keyword evidence="5" id="KW-0175">Coiled coil</keyword>
<feature type="domain" description="HTH lysR-type" evidence="6">
    <location>
        <begin position="1"/>
        <end position="58"/>
    </location>
</feature>
<evidence type="ECO:0000313" key="8">
    <source>
        <dbReference type="Proteomes" id="UP000077037"/>
    </source>
</evidence>
<name>A0A157NE70_9BORD</name>
<keyword evidence="3" id="KW-0238">DNA-binding</keyword>
<dbReference type="GO" id="GO:0003677">
    <property type="term" value="F:DNA binding"/>
    <property type="evidence" value="ECO:0007669"/>
    <property type="project" value="UniProtKB-KW"/>
</dbReference>
<comment type="similarity">
    <text evidence="1">Belongs to the LysR transcriptional regulatory family.</text>
</comment>
<dbReference type="InterPro" id="IPR000847">
    <property type="entry name" value="LysR_HTH_N"/>
</dbReference>
<dbReference type="CDD" id="cd08423">
    <property type="entry name" value="PBP2_LTTR_like_6"/>
    <property type="match status" value="1"/>
</dbReference>